<dbReference type="Gene3D" id="3.40.50.300">
    <property type="entry name" value="P-loop containing nucleotide triphosphate hydrolases"/>
    <property type="match status" value="2"/>
</dbReference>
<dbReference type="InterPro" id="IPR001650">
    <property type="entry name" value="Helicase_C-like"/>
</dbReference>
<keyword evidence="4" id="KW-0238">DNA-binding</keyword>
<evidence type="ECO:0000256" key="2">
    <source>
        <dbReference type="ARBA" id="ARBA00022741"/>
    </source>
</evidence>
<dbReference type="GO" id="GO:0005737">
    <property type="term" value="C:cytoplasm"/>
    <property type="evidence" value="ECO:0007669"/>
    <property type="project" value="TreeGrafter"/>
</dbReference>
<dbReference type="Pfam" id="PF00270">
    <property type="entry name" value="DEAD"/>
    <property type="match status" value="1"/>
</dbReference>
<feature type="non-terminal residue" evidence="10">
    <location>
        <position position="1"/>
    </location>
</feature>
<dbReference type="SMART" id="SM00487">
    <property type="entry name" value="DEXDc"/>
    <property type="match status" value="1"/>
</dbReference>
<dbReference type="SUPFAM" id="SSF52540">
    <property type="entry name" value="P-loop containing nucleoside triphosphate hydrolases"/>
    <property type="match status" value="1"/>
</dbReference>
<evidence type="ECO:0000256" key="7">
    <source>
        <dbReference type="ARBA" id="ARBA00034808"/>
    </source>
</evidence>
<evidence type="ECO:0000313" key="10">
    <source>
        <dbReference type="EMBL" id="KLI02785.1"/>
    </source>
</evidence>
<evidence type="ECO:0000259" key="8">
    <source>
        <dbReference type="PROSITE" id="PS51192"/>
    </source>
</evidence>
<evidence type="ECO:0000256" key="3">
    <source>
        <dbReference type="ARBA" id="ARBA00022840"/>
    </source>
</evidence>
<keyword evidence="2" id="KW-0547">Nucleotide-binding</keyword>
<comment type="similarity">
    <text evidence="1">Belongs to the helicase family. RecQ subfamily.</text>
</comment>
<keyword evidence="11" id="KW-1185">Reference proteome</keyword>
<protein>
    <recommendedName>
        <fullName evidence="7">DNA 3'-5' helicase</fullName>
        <ecNumber evidence="7">5.6.2.4</ecNumber>
    </recommendedName>
</protein>
<dbReference type="PROSITE" id="PS51194">
    <property type="entry name" value="HELICASE_CTER"/>
    <property type="match status" value="1"/>
</dbReference>
<comment type="catalytic activity">
    <reaction evidence="6">
        <text>Couples ATP hydrolysis with the unwinding of duplex DNA by translocating in the 3'-5' direction.</text>
        <dbReference type="EC" id="5.6.2.4"/>
    </reaction>
</comment>
<dbReference type="AlphaFoldDB" id="A0A0U1QPS0"/>
<evidence type="ECO:0000313" key="11">
    <source>
        <dbReference type="Proteomes" id="UP000035553"/>
    </source>
</evidence>
<evidence type="ECO:0000256" key="6">
    <source>
        <dbReference type="ARBA" id="ARBA00034617"/>
    </source>
</evidence>
<name>A0A0U1QPS0_9BACL</name>
<proteinExistence type="inferred from homology"/>
<organism evidence="10 11">
    <name type="scientific">Sporolactobacillus inulinus CASD</name>
    <dbReference type="NCBI Taxonomy" id="1069536"/>
    <lineage>
        <taxon>Bacteria</taxon>
        <taxon>Bacillati</taxon>
        <taxon>Bacillota</taxon>
        <taxon>Bacilli</taxon>
        <taxon>Bacillales</taxon>
        <taxon>Sporolactobacillaceae</taxon>
        <taxon>Sporolactobacillus</taxon>
    </lineage>
</organism>
<dbReference type="EC" id="5.6.2.4" evidence="7"/>
<dbReference type="STRING" id="1069536.SINU_06200"/>
<gene>
    <name evidence="10" type="ORF">SINU_06200</name>
</gene>
<keyword evidence="10" id="KW-0378">Hydrolase</keyword>
<dbReference type="InterPro" id="IPR014001">
    <property type="entry name" value="Helicase_ATP-bd"/>
</dbReference>
<dbReference type="Pfam" id="PF00271">
    <property type="entry name" value="Helicase_C"/>
    <property type="match status" value="1"/>
</dbReference>
<evidence type="ECO:0000259" key="9">
    <source>
        <dbReference type="PROSITE" id="PS51194"/>
    </source>
</evidence>
<reference evidence="10 11" key="1">
    <citation type="journal article" date="2011" name="J. Bacteriol.">
        <title>Draft genome sequence of Sporolactobacillus inulinus strain CASD, an efficient D-lactic acid-producing bacterium with high-concentration lactate tolerance capability.</title>
        <authorList>
            <person name="Yu B."/>
            <person name="Su F."/>
            <person name="Wang L."/>
            <person name="Xu K."/>
            <person name="Zhao B."/>
            <person name="Xu P."/>
        </authorList>
    </citation>
    <scope>NUCLEOTIDE SEQUENCE [LARGE SCALE GENOMIC DNA]</scope>
    <source>
        <strain evidence="10 11">CASD</strain>
    </source>
</reference>
<feature type="domain" description="Helicase C-terminal" evidence="9">
    <location>
        <begin position="447"/>
        <end position="597"/>
    </location>
</feature>
<sequence length="999" mass="116838">YDSQYPYDQTLESIFVSYKELYENDDDELTEMQQQQLNVISDYYGKIYYNELNQKYYVTYVDLDHETVNEISLFDESMLERLDFREDPSIDQNTYVFELTDSEDSFLSFTDKVISGVNLKSVCAFFVDGRDHLPHHYDQRLSIINQMLNAKIDIYLSSKKLANREISNLNDYLNLLTKYWGYESFRVLKMYKDVESSGNETIEVSQAQIIDDIVEQSSIAMETGKDKTPRDIYVTSPTGAGKSIMFQLPALYLAEKYKDQQLLTIVISPLIGLMDDQVKSLERKNIKNAKTINSGISPIEKNEIIDRVQNGEIDILYISTETLLSRSDIEMLIGKRKLGLFVIDEAHIVTTWGKSFRADYWYLGSYLTKLRKKQKFPIVTFTATAIYGGPEDMYSETRDSLNMVNPIAYFGYVKRDDLMMYVQSSKRAFEKYSNDYRKAKYELLSKRLRSYIRKGEKTLVYFPTVKLLNGYSSHLKQFEDKLAAKTVRYFGPLDKDEKKGNFEAFLSGEAKIMLATKAFGMGIDIPDIKNVYHYAPTGNVIDYIQEIGRAAREPKMIGKAFFDYLNKDFTEVKRLYGISSVKKSEVIEVMKKILDIYYSKKSRNLVVNADDFSYIFDRGNHSDEDIDNRLKITLLTIEKDFEKKMEYSPIVARPRAIFAHEIVFLNERSKELVEKASYKPFFEPLMTLSDNFYTGLYQFDIKALWEKRYNKYSFAKFKHLAFTDPQSLKDGKLFQEIYPAFKITIDLKNKDISTAMSEFRQLLSVMEEFLRGQAYSGKFFGEDQFGEFLNDHLHLSNKYRAVGLANVFLNGMVRITTLQNQINNRYITTREDQKLLYKVNPNYINYINLLNQTLKKLYTGQTFAQNTNDEYVLYRPRQADAFEFEKYLIILGLSQSFDLISYEITGGDSPQIYIRINSIYPLDKAIHSPQKYDNLIMHDVYLKHKISIAMLNYLFTLPKEPENGTKEEQLENYTLKFWDIIEQYFLGQLPEEVKRELYQ</sequence>
<dbReference type="OrthoDB" id="9763310at2"/>
<dbReference type="GO" id="GO:0006281">
    <property type="term" value="P:DNA repair"/>
    <property type="evidence" value="ECO:0007669"/>
    <property type="project" value="TreeGrafter"/>
</dbReference>
<comment type="caution">
    <text evidence="10">The sequence shown here is derived from an EMBL/GenBank/DDBJ whole genome shotgun (WGS) entry which is preliminary data.</text>
</comment>
<keyword evidence="3" id="KW-0067">ATP-binding</keyword>
<keyword evidence="5" id="KW-0413">Isomerase</keyword>
<evidence type="ECO:0000256" key="1">
    <source>
        <dbReference type="ARBA" id="ARBA00005446"/>
    </source>
</evidence>
<dbReference type="Proteomes" id="UP000035553">
    <property type="component" value="Unassembled WGS sequence"/>
</dbReference>
<accession>A0A0U1QPS0</accession>
<dbReference type="EMBL" id="AFVQ02000075">
    <property type="protein sequence ID" value="KLI02785.1"/>
    <property type="molecule type" value="Genomic_DNA"/>
</dbReference>
<dbReference type="PROSITE" id="PS51192">
    <property type="entry name" value="HELICASE_ATP_BIND_1"/>
    <property type="match status" value="1"/>
</dbReference>
<evidence type="ECO:0000256" key="5">
    <source>
        <dbReference type="ARBA" id="ARBA00023235"/>
    </source>
</evidence>
<dbReference type="CDD" id="cd17920">
    <property type="entry name" value="DEXHc_RecQ"/>
    <property type="match status" value="1"/>
</dbReference>
<dbReference type="InterPro" id="IPR011545">
    <property type="entry name" value="DEAD/DEAH_box_helicase_dom"/>
</dbReference>
<dbReference type="GO" id="GO:0043138">
    <property type="term" value="F:3'-5' DNA helicase activity"/>
    <property type="evidence" value="ECO:0007669"/>
    <property type="project" value="UniProtKB-EC"/>
</dbReference>
<dbReference type="GO" id="GO:0005524">
    <property type="term" value="F:ATP binding"/>
    <property type="evidence" value="ECO:0007669"/>
    <property type="project" value="UniProtKB-KW"/>
</dbReference>
<feature type="domain" description="Helicase ATP-binding" evidence="8">
    <location>
        <begin position="223"/>
        <end position="403"/>
    </location>
</feature>
<keyword evidence="10" id="KW-0347">Helicase</keyword>
<dbReference type="GO" id="GO:0006310">
    <property type="term" value="P:DNA recombination"/>
    <property type="evidence" value="ECO:0007669"/>
    <property type="project" value="TreeGrafter"/>
</dbReference>
<dbReference type="SMART" id="SM00490">
    <property type="entry name" value="HELICc"/>
    <property type="match status" value="1"/>
</dbReference>
<dbReference type="PANTHER" id="PTHR13710:SF105">
    <property type="entry name" value="ATP-DEPENDENT DNA HELICASE Q1"/>
    <property type="match status" value="1"/>
</dbReference>
<dbReference type="GO" id="GO:0009378">
    <property type="term" value="F:four-way junction helicase activity"/>
    <property type="evidence" value="ECO:0007669"/>
    <property type="project" value="TreeGrafter"/>
</dbReference>
<evidence type="ECO:0000256" key="4">
    <source>
        <dbReference type="ARBA" id="ARBA00023125"/>
    </source>
</evidence>
<dbReference type="InterPro" id="IPR027417">
    <property type="entry name" value="P-loop_NTPase"/>
</dbReference>
<dbReference type="GO" id="GO:0003677">
    <property type="term" value="F:DNA binding"/>
    <property type="evidence" value="ECO:0007669"/>
    <property type="project" value="UniProtKB-KW"/>
</dbReference>
<dbReference type="PANTHER" id="PTHR13710">
    <property type="entry name" value="DNA HELICASE RECQ FAMILY MEMBER"/>
    <property type="match status" value="1"/>
</dbReference>
<dbReference type="GO" id="GO:0005694">
    <property type="term" value="C:chromosome"/>
    <property type="evidence" value="ECO:0007669"/>
    <property type="project" value="TreeGrafter"/>
</dbReference>